<name>A0A0M8ZRR8_9HYME</name>
<feature type="region of interest" description="Disordered" evidence="1">
    <location>
        <begin position="197"/>
        <end position="270"/>
    </location>
</feature>
<dbReference type="AlphaFoldDB" id="A0A0M8ZRR8"/>
<proteinExistence type="predicted"/>
<sequence>MAPTFVLKYTVATEELYNFNNETKDSNSMELLKRTFEDRTVNVVNENSQSTDDKIMFLRIYGHGVIYSFHKQTFKKRHLLGKTIKKFQKIPEISLQLKNHTACLLIYPQKIDSHTLILTPAKEIEGNPENRASSGATFNATKVILARVIQKIGPLQVQRLMQRKLAIDIILEEFIADILENIFEELRRHCRMEFYQKKRKKKKRNTVNQKRKEVSPQMEEEKRKRVDEAWKTSDVDPRNENNTMNRRHYRDNVSVEGTKPDDSTVETRFNPTSSLYKDHRLAFAGKPSVITPALATSSFPLKLAPLVKDRQFDNRSRFGLNDRSVTIAFRNSGEGTYSTMYQKRRETCAVYLFPTQLASQLRKPSFEENTIIEATIGFAAEYFFTRTAGASNGLLYGESLWKPIKYYNLSVEIEPNLAPCTLTSNVKLKGLLRAISRHN</sequence>
<evidence type="ECO:0000256" key="1">
    <source>
        <dbReference type="SAM" id="MobiDB-lite"/>
    </source>
</evidence>
<evidence type="ECO:0000313" key="2">
    <source>
        <dbReference type="EMBL" id="KOX69627.1"/>
    </source>
</evidence>
<protein>
    <submittedName>
        <fullName evidence="2">Uncharacterized protein</fullName>
    </submittedName>
</protein>
<feature type="compositionally biased region" description="Basic and acidic residues" evidence="1">
    <location>
        <begin position="210"/>
        <end position="239"/>
    </location>
</feature>
<accession>A0A0M8ZRR8</accession>
<dbReference type="EMBL" id="KQ435885">
    <property type="protein sequence ID" value="KOX69627.1"/>
    <property type="molecule type" value="Genomic_DNA"/>
</dbReference>
<organism evidence="2 3">
    <name type="scientific">Melipona quadrifasciata</name>
    <dbReference type="NCBI Taxonomy" id="166423"/>
    <lineage>
        <taxon>Eukaryota</taxon>
        <taxon>Metazoa</taxon>
        <taxon>Ecdysozoa</taxon>
        <taxon>Arthropoda</taxon>
        <taxon>Hexapoda</taxon>
        <taxon>Insecta</taxon>
        <taxon>Pterygota</taxon>
        <taxon>Neoptera</taxon>
        <taxon>Endopterygota</taxon>
        <taxon>Hymenoptera</taxon>
        <taxon>Apocrita</taxon>
        <taxon>Aculeata</taxon>
        <taxon>Apoidea</taxon>
        <taxon>Anthophila</taxon>
        <taxon>Apidae</taxon>
        <taxon>Melipona</taxon>
    </lineage>
</organism>
<feature type="compositionally biased region" description="Basic and acidic residues" evidence="1">
    <location>
        <begin position="250"/>
        <end position="262"/>
    </location>
</feature>
<dbReference type="Proteomes" id="UP000053105">
    <property type="component" value="Unassembled WGS sequence"/>
</dbReference>
<evidence type="ECO:0000313" key="3">
    <source>
        <dbReference type="Proteomes" id="UP000053105"/>
    </source>
</evidence>
<reference evidence="2 3" key="1">
    <citation type="submission" date="2015-07" db="EMBL/GenBank/DDBJ databases">
        <title>The genome of Melipona quadrifasciata.</title>
        <authorList>
            <person name="Pan H."/>
            <person name="Kapheim K."/>
        </authorList>
    </citation>
    <scope>NUCLEOTIDE SEQUENCE [LARGE SCALE GENOMIC DNA]</scope>
    <source>
        <strain evidence="2">0111107301</strain>
        <tissue evidence="2">Whole body</tissue>
    </source>
</reference>
<gene>
    <name evidence="2" type="ORF">WN51_05182</name>
</gene>
<keyword evidence="3" id="KW-1185">Reference proteome</keyword>